<dbReference type="InterPro" id="IPR035234">
    <property type="entry name" value="IgGFc-bd_N"/>
</dbReference>
<feature type="chain" id="PRO_5046410796" evidence="1">
    <location>
        <begin position="30"/>
        <end position="609"/>
    </location>
</feature>
<dbReference type="Pfam" id="PF17517">
    <property type="entry name" value="IgGFc_binding"/>
    <property type="match status" value="1"/>
</dbReference>
<dbReference type="RefSeq" id="XP_012935157.2">
    <property type="nucleotide sequence ID" value="XM_013079703.2"/>
</dbReference>
<proteinExistence type="predicted"/>
<dbReference type="PANTHER" id="PTHR46534">
    <property type="entry name" value="IGGFC_BINDING DOMAIN-CONTAINING PROTEIN"/>
    <property type="match status" value="1"/>
</dbReference>
<evidence type="ECO:0000313" key="3">
    <source>
        <dbReference type="Proteomes" id="UP000694888"/>
    </source>
</evidence>
<dbReference type="InterPro" id="IPR003609">
    <property type="entry name" value="Pan_app"/>
</dbReference>
<keyword evidence="1" id="KW-0732">Signal</keyword>
<sequence length="609" mass="66146">MLCSYAPVQSPLQVVCVVFLHLLVSGIQGHAGTEFFLALPQNDQSNTASFITLTPEDATAASITVQIRGGNPSQGEVVDKTLQLANGTASRYHLPVSMPMPLGCVVITGHALLVTSSGPINIVVWSEGKSNSEAYLALPVTQLGTDYFVFAYPGSAGEKPPAAGFLLVTGVSPDTQLTIQLPQISVPENEFVFFQGKYYGPGDVISATLNEADVLQIQSIFDLTGTHVKGSSPIGVWSGVNRTAHQSQCRSHMVETSPPTQTFGREFVLLVLPYTLPSEEFRVLSRGWSTQVTVNTDDGVSPTVHYLPRPGSYVRISATNLSTYMSLTADKDVAVTRIIPDGSEDADFSMTTILPTDKATNKEYRFGWYDHHNNEEVLLSYAIRSSDKATLQLNGHPLVTTKGPFWSNIREFPVVNWPDWMVALVSVNVTSDLVEYELKQTNGLPFTAYASAAKKCEAEGYPLGYPDVASMSVSPDLPEVPVSGQCCHDTDLTGNTMVDLHCPITWPPGEQCCVNNNVYKTCTIQNMETSCQRLSRYRLSDSPETVSASTVLECYTTCRTSSGCFGINYSETDDVNTRCELLMGTPGGFITNGSWLYSVCSSKMSLLLV</sequence>
<organism evidence="3 4">
    <name type="scientific">Aplysia californica</name>
    <name type="common">California sea hare</name>
    <dbReference type="NCBI Taxonomy" id="6500"/>
    <lineage>
        <taxon>Eukaryota</taxon>
        <taxon>Metazoa</taxon>
        <taxon>Spiralia</taxon>
        <taxon>Lophotrochozoa</taxon>
        <taxon>Mollusca</taxon>
        <taxon>Gastropoda</taxon>
        <taxon>Heterobranchia</taxon>
        <taxon>Euthyneura</taxon>
        <taxon>Tectipleura</taxon>
        <taxon>Aplysiida</taxon>
        <taxon>Aplysioidea</taxon>
        <taxon>Aplysiidae</taxon>
        <taxon>Aplysia</taxon>
    </lineage>
</organism>
<name>A0ABM0ZV82_APLCA</name>
<accession>A0ABM0ZV82</accession>
<feature type="domain" description="Apple" evidence="2">
    <location>
        <begin position="531"/>
        <end position="600"/>
    </location>
</feature>
<dbReference type="GeneID" id="101859313"/>
<evidence type="ECO:0000259" key="2">
    <source>
        <dbReference type="PROSITE" id="PS50948"/>
    </source>
</evidence>
<dbReference type="PROSITE" id="PS50948">
    <property type="entry name" value="PAN"/>
    <property type="match status" value="1"/>
</dbReference>
<reference evidence="4" key="1">
    <citation type="submission" date="2025-08" db="UniProtKB">
        <authorList>
            <consortium name="RefSeq"/>
        </authorList>
    </citation>
    <scope>IDENTIFICATION</scope>
</reference>
<feature type="signal peptide" evidence="1">
    <location>
        <begin position="1"/>
        <end position="29"/>
    </location>
</feature>
<evidence type="ECO:0000256" key="1">
    <source>
        <dbReference type="SAM" id="SignalP"/>
    </source>
</evidence>
<keyword evidence="3" id="KW-1185">Reference proteome</keyword>
<protein>
    <submittedName>
        <fullName evidence="4">Uncharacterized protein LOC101859313</fullName>
    </submittedName>
</protein>
<gene>
    <name evidence="4" type="primary">LOC101859313</name>
</gene>
<evidence type="ECO:0000313" key="4">
    <source>
        <dbReference type="RefSeq" id="XP_012935157.2"/>
    </source>
</evidence>
<dbReference type="PANTHER" id="PTHR46534:SF1">
    <property type="entry name" value="IGGFC-BINDING PROTEIN N-TERMINAL DOMAIN-CONTAINING PROTEIN"/>
    <property type="match status" value="1"/>
</dbReference>
<dbReference type="Proteomes" id="UP000694888">
    <property type="component" value="Unplaced"/>
</dbReference>